<name>A0ABW1Q9Q5_9CORY</name>
<proteinExistence type="inferred from homology"/>
<keyword evidence="2" id="KW-0719">Serine esterase</keyword>
<dbReference type="PANTHER" id="PTHR33630">
    <property type="entry name" value="CUTINASE RV1984C-RELATED-RELATED"/>
    <property type="match status" value="1"/>
</dbReference>
<dbReference type="Proteomes" id="UP001596244">
    <property type="component" value="Unassembled WGS sequence"/>
</dbReference>
<keyword evidence="3" id="KW-0378">Hydrolase</keyword>
<reference evidence="6" key="1">
    <citation type="journal article" date="2019" name="Int. J. Syst. Evol. Microbiol.">
        <title>The Global Catalogue of Microorganisms (GCM) 10K type strain sequencing project: providing services to taxonomists for standard genome sequencing and annotation.</title>
        <authorList>
            <consortium name="The Broad Institute Genomics Platform"/>
            <consortium name="The Broad Institute Genome Sequencing Center for Infectious Disease"/>
            <person name="Wu L."/>
            <person name="Ma J."/>
        </authorList>
    </citation>
    <scope>NUCLEOTIDE SEQUENCE [LARGE SCALE GENOMIC DNA]</scope>
    <source>
        <strain evidence="6">CCUG 51943</strain>
    </source>
</reference>
<dbReference type="Pfam" id="PF01083">
    <property type="entry name" value="Cutinase"/>
    <property type="match status" value="1"/>
</dbReference>
<dbReference type="InterPro" id="IPR000675">
    <property type="entry name" value="Cutinase/axe"/>
</dbReference>
<dbReference type="PANTHER" id="PTHR33630:SF9">
    <property type="entry name" value="CUTINASE 4"/>
    <property type="match status" value="1"/>
</dbReference>
<evidence type="ECO:0000256" key="1">
    <source>
        <dbReference type="ARBA" id="ARBA00007534"/>
    </source>
</evidence>
<evidence type="ECO:0000313" key="5">
    <source>
        <dbReference type="EMBL" id="MFC6145712.1"/>
    </source>
</evidence>
<dbReference type="SMART" id="SM01110">
    <property type="entry name" value="Cutinase"/>
    <property type="match status" value="1"/>
</dbReference>
<evidence type="ECO:0000256" key="2">
    <source>
        <dbReference type="ARBA" id="ARBA00022487"/>
    </source>
</evidence>
<dbReference type="InterPro" id="IPR029058">
    <property type="entry name" value="AB_hydrolase_fold"/>
</dbReference>
<protein>
    <submittedName>
        <fullName evidence="5">Cutinase family protein</fullName>
    </submittedName>
</protein>
<keyword evidence="6" id="KW-1185">Reference proteome</keyword>
<dbReference type="RefSeq" id="WP_376999604.1">
    <property type="nucleotide sequence ID" value="NZ_JBHSQE010000001.1"/>
</dbReference>
<dbReference type="Gene3D" id="3.40.50.1820">
    <property type="entry name" value="alpha/beta hydrolase"/>
    <property type="match status" value="1"/>
</dbReference>
<sequence>MVGAALLHAPSALAGAQDCPAVAVLAARGSDQNEELAPTVYSPGSPWVSNGYEERTIRAFLHTAESRHPGLLRDVPVVALDAQTYAAELPLPALAREDEEIALPEMLGRVGALLAENPAHVIAHRAATGFEASLRGGVDNALGFVDAWEERTGCAPGYILVGYSQGAAVLSAQEQALAERGQLVASLYMGNPLLRQGEGPVVGQPARGGGMMSSMPAANATDSQRLNYCNTDDFACDLTSSAANKALSGGGGVHTQYYMDAPTENDAQVADTFAGWIRGYTSRP</sequence>
<evidence type="ECO:0000256" key="3">
    <source>
        <dbReference type="ARBA" id="ARBA00022801"/>
    </source>
</evidence>
<dbReference type="SUPFAM" id="SSF53474">
    <property type="entry name" value="alpha/beta-Hydrolases"/>
    <property type="match status" value="1"/>
</dbReference>
<evidence type="ECO:0000256" key="4">
    <source>
        <dbReference type="ARBA" id="ARBA00023157"/>
    </source>
</evidence>
<accession>A0ABW1Q9Q5</accession>
<dbReference type="EMBL" id="JBHSQE010000001">
    <property type="protein sequence ID" value="MFC6145712.1"/>
    <property type="molecule type" value="Genomic_DNA"/>
</dbReference>
<comment type="caution">
    <text evidence="5">The sequence shown here is derived from an EMBL/GenBank/DDBJ whole genome shotgun (WGS) entry which is preliminary data.</text>
</comment>
<evidence type="ECO:0000313" key="6">
    <source>
        <dbReference type="Proteomes" id="UP001596244"/>
    </source>
</evidence>
<comment type="similarity">
    <text evidence="1">Belongs to the cutinase family.</text>
</comment>
<organism evidence="5 6">
    <name type="scientific">Corynebacterium nasicanis</name>
    <dbReference type="NCBI Taxonomy" id="1448267"/>
    <lineage>
        <taxon>Bacteria</taxon>
        <taxon>Bacillati</taxon>
        <taxon>Actinomycetota</taxon>
        <taxon>Actinomycetes</taxon>
        <taxon>Mycobacteriales</taxon>
        <taxon>Corynebacteriaceae</taxon>
        <taxon>Corynebacterium</taxon>
    </lineage>
</organism>
<keyword evidence="4" id="KW-1015">Disulfide bond</keyword>
<gene>
    <name evidence="5" type="ORF">ACFPUZ_02650</name>
</gene>